<reference evidence="1" key="1">
    <citation type="submission" date="2020-11" db="EMBL/GenBank/DDBJ databases">
        <authorList>
            <consortium name="DOE Joint Genome Institute"/>
            <person name="Ahrendt S."/>
            <person name="Riley R."/>
            <person name="Andreopoulos W."/>
            <person name="Labutti K."/>
            <person name="Pangilinan J."/>
            <person name="Ruiz-Duenas F.J."/>
            <person name="Barrasa J.M."/>
            <person name="Sanchez-Garcia M."/>
            <person name="Camarero S."/>
            <person name="Miyauchi S."/>
            <person name="Serrano A."/>
            <person name="Linde D."/>
            <person name="Babiker R."/>
            <person name="Drula E."/>
            <person name="Ayuso-Fernandez I."/>
            <person name="Pacheco R."/>
            <person name="Padilla G."/>
            <person name="Ferreira P."/>
            <person name="Barriuso J."/>
            <person name="Kellner H."/>
            <person name="Castanera R."/>
            <person name="Alfaro M."/>
            <person name="Ramirez L."/>
            <person name="Pisabarro A.G."/>
            <person name="Kuo A."/>
            <person name="Tritt A."/>
            <person name="Lipzen A."/>
            <person name="He G."/>
            <person name="Yan M."/>
            <person name="Ng V."/>
            <person name="Cullen D."/>
            <person name="Martin F."/>
            <person name="Rosso M.-N."/>
            <person name="Henrissat B."/>
            <person name="Hibbett D."/>
            <person name="Martinez A.T."/>
            <person name="Grigoriev I.V."/>
        </authorList>
    </citation>
    <scope>NUCLEOTIDE SEQUENCE</scope>
    <source>
        <strain evidence="1">CBS 506.95</strain>
    </source>
</reference>
<organism evidence="1 2">
    <name type="scientific">Crepidotus variabilis</name>
    <dbReference type="NCBI Taxonomy" id="179855"/>
    <lineage>
        <taxon>Eukaryota</taxon>
        <taxon>Fungi</taxon>
        <taxon>Dikarya</taxon>
        <taxon>Basidiomycota</taxon>
        <taxon>Agaricomycotina</taxon>
        <taxon>Agaricomycetes</taxon>
        <taxon>Agaricomycetidae</taxon>
        <taxon>Agaricales</taxon>
        <taxon>Agaricineae</taxon>
        <taxon>Crepidotaceae</taxon>
        <taxon>Crepidotus</taxon>
    </lineage>
</organism>
<gene>
    <name evidence="1" type="ORF">CPB83DRAFT_872210</name>
</gene>
<dbReference type="OrthoDB" id="3202607at2759"/>
<protein>
    <submittedName>
        <fullName evidence="1">Uncharacterized protein</fullName>
    </submittedName>
</protein>
<comment type="caution">
    <text evidence="1">The sequence shown here is derived from an EMBL/GenBank/DDBJ whole genome shotgun (WGS) entry which is preliminary data.</text>
</comment>
<evidence type="ECO:0000313" key="2">
    <source>
        <dbReference type="Proteomes" id="UP000807306"/>
    </source>
</evidence>
<dbReference type="Gene3D" id="3.60.130.30">
    <property type="match status" value="1"/>
</dbReference>
<keyword evidence="2" id="KW-1185">Reference proteome</keyword>
<dbReference type="EMBL" id="MU158059">
    <property type="protein sequence ID" value="KAF9521457.1"/>
    <property type="molecule type" value="Genomic_DNA"/>
</dbReference>
<name>A0A9P6BCR6_9AGAR</name>
<proteinExistence type="predicted"/>
<dbReference type="AlphaFoldDB" id="A0A9P6BCR6"/>
<evidence type="ECO:0000313" key="1">
    <source>
        <dbReference type="EMBL" id="KAF9521457.1"/>
    </source>
</evidence>
<dbReference type="Proteomes" id="UP000807306">
    <property type="component" value="Unassembled WGS sequence"/>
</dbReference>
<accession>A0A9P6BCR6</accession>
<sequence length="280" mass="31085">MPIVDKNGVCIGLLAGRPGDPDWPKLQLKGADSLEKARTKCRVSEACSDHRRGQFTTLRTGFSHGGGQTQPRNLANNVTNQCIIDDLNSQDVFQRIAGFMSSVFERQFPELHEYYVEKLSALQSNDPSLEKPFSNSVFSSTTYNLGPWTECLPHVDFANLAFGLCGITALGSFEHKEGGHLILWELGLVIEFPPGSTILIPSAIINHSNVAIAEKERRYSFTGYSAGALFRWVDHDFKKYDMLQLFLALQTMFLAEIGLDISSRNLHSGDFGTPYFGIMA</sequence>